<gene>
    <name evidence="2" type="ORF">EVOR1521_LOCUS27494</name>
</gene>
<dbReference type="PANTHER" id="PTHR39444:SF3">
    <property type="entry name" value="SITE-SPECIFIC DNA-METHYLTRANSFERASE (ADENINE-SPECIFIC)"/>
    <property type="match status" value="1"/>
</dbReference>
<reference evidence="2" key="1">
    <citation type="submission" date="2023-08" db="EMBL/GenBank/DDBJ databases">
        <authorList>
            <person name="Chen Y."/>
            <person name="Shah S."/>
            <person name="Dougan E. K."/>
            <person name="Thang M."/>
            <person name="Chan C."/>
        </authorList>
    </citation>
    <scope>NUCLEOTIDE SEQUENCE</scope>
</reference>
<dbReference type="EMBL" id="CAUJNA010003573">
    <property type="protein sequence ID" value="CAJ1405216.1"/>
    <property type="molecule type" value="Genomic_DNA"/>
</dbReference>
<accession>A0AA36NIJ4</accession>
<evidence type="ECO:0000313" key="2">
    <source>
        <dbReference type="EMBL" id="CAJ1405216.1"/>
    </source>
</evidence>
<evidence type="ECO:0000313" key="3">
    <source>
        <dbReference type="Proteomes" id="UP001178507"/>
    </source>
</evidence>
<sequence>MKRKGAPSEANVKGKKRRKKDAMQPGCKDKADSATPEVRPEVQQVLEELADPETKGTLSDRLNPTHPRFDKKLKASWKSFSKKERAAIVECDQKKMKATVSAVVSIQHPFEVNGDDHCETSLEAYRDVEPILHHIASRHVGLGRDPKKLRIYDPFYCAGSVVKHLAELGFSRVYNKCEDFYAVMNEGRVPAHDVLLTNPPYSGDHVEHLLRFCRENEKPFLLLMPNYFCAKEFYAEAGTKSMLYLCPRKRYFYWTPKGLRDRGKVQSQHAGSAGNRTSPFVSFWYLDLKPVCSSKDLLRWWQDQLADRRWIHLAAAQAW</sequence>
<evidence type="ECO:0000256" key="1">
    <source>
        <dbReference type="SAM" id="MobiDB-lite"/>
    </source>
</evidence>
<dbReference type="PANTHER" id="PTHR39444">
    <property type="entry name" value="SITE-SPECIFIC DNA-METHYLTRANSFERASE (ADENINE-SPECIFIC)"/>
    <property type="match status" value="1"/>
</dbReference>
<dbReference type="Proteomes" id="UP001178507">
    <property type="component" value="Unassembled WGS sequence"/>
</dbReference>
<protein>
    <submittedName>
        <fullName evidence="2">Uncharacterized protein</fullName>
    </submittedName>
</protein>
<dbReference type="AlphaFoldDB" id="A0AA36NIJ4"/>
<feature type="region of interest" description="Disordered" evidence="1">
    <location>
        <begin position="1"/>
        <end position="67"/>
    </location>
</feature>
<proteinExistence type="predicted"/>
<name>A0AA36NIJ4_9DINO</name>
<organism evidence="2 3">
    <name type="scientific">Effrenium voratum</name>
    <dbReference type="NCBI Taxonomy" id="2562239"/>
    <lineage>
        <taxon>Eukaryota</taxon>
        <taxon>Sar</taxon>
        <taxon>Alveolata</taxon>
        <taxon>Dinophyceae</taxon>
        <taxon>Suessiales</taxon>
        <taxon>Symbiodiniaceae</taxon>
        <taxon>Effrenium</taxon>
    </lineage>
</organism>
<comment type="caution">
    <text evidence="2">The sequence shown here is derived from an EMBL/GenBank/DDBJ whole genome shotgun (WGS) entry which is preliminary data.</text>
</comment>
<keyword evidence="3" id="KW-1185">Reference proteome</keyword>